<organism evidence="1 2">
    <name type="scientific">Sphingobacterium kitahiroshimense</name>
    <dbReference type="NCBI Taxonomy" id="470446"/>
    <lineage>
        <taxon>Bacteria</taxon>
        <taxon>Pseudomonadati</taxon>
        <taxon>Bacteroidota</taxon>
        <taxon>Sphingobacteriia</taxon>
        <taxon>Sphingobacteriales</taxon>
        <taxon>Sphingobacteriaceae</taxon>
        <taxon>Sphingobacterium</taxon>
    </lineage>
</organism>
<dbReference type="RefSeq" id="WP_346580324.1">
    <property type="nucleotide sequence ID" value="NZ_JBDJNQ010000001.1"/>
</dbReference>
<evidence type="ECO:0000313" key="1">
    <source>
        <dbReference type="EMBL" id="MEN5375763.1"/>
    </source>
</evidence>
<proteinExistence type="predicted"/>
<dbReference type="Proteomes" id="UP001409291">
    <property type="component" value="Unassembled WGS sequence"/>
</dbReference>
<reference evidence="1 2" key="1">
    <citation type="submission" date="2024-04" db="EMBL/GenBank/DDBJ databases">
        <title>WGS of bacteria from Torrens River.</title>
        <authorList>
            <person name="Wyrsch E.R."/>
            <person name="Drigo B."/>
        </authorList>
    </citation>
    <scope>NUCLEOTIDE SEQUENCE [LARGE SCALE GENOMIC DNA]</scope>
    <source>
        <strain evidence="1 2">TWI391</strain>
    </source>
</reference>
<accession>A0ABV0BNP5</accession>
<comment type="caution">
    <text evidence="1">The sequence shown here is derived from an EMBL/GenBank/DDBJ whole genome shotgun (WGS) entry which is preliminary data.</text>
</comment>
<evidence type="ECO:0008006" key="3">
    <source>
        <dbReference type="Google" id="ProtNLM"/>
    </source>
</evidence>
<gene>
    <name evidence="1" type="ORF">ABE541_00645</name>
</gene>
<name>A0ABV0BNP5_9SPHI</name>
<sequence length="74" mass="8720">MSNKDIDKLTDHLFREYHGKMISFLSAKFGYQQIDNIVDAVQEAFEIALSEWRYKGTPKNCFGWLIYVSQKINQ</sequence>
<dbReference type="EMBL" id="JBDJNQ010000001">
    <property type="protein sequence ID" value="MEN5375763.1"/>
    <property type="molecule type" value="Genomic_DNA"/>
</dbReference>
<protein>
    <recommendedName>
        <fullName evidence="3">RNA polymerase sigma-70 region 2 domain-containing protein</fullName>
    </recommendedName>
</protein>
<evidence type="ECO:0000313" key="2">
    <source>
        <dbReference type="Proteomes" id="UP001409291"/>
    </source>
</evidence>
<keyword evidence="2" id="KW-1185">Reference proteome</keyword>